<name>A0A0A9AC73_ARUDO</name>
<organism evidence="2">
    <name type="scientific">Arundo donax</name>
    <name type="common">Giant reed</name>
    <name type="synonym">Donax arundinaceus</name>
    <dbReference type="NCBI Taxonomy" id="35708"/>
    <lineage>
        <taxon>Eukaryota</taxon>
        <taxon>Viridiplantae</taxon>
        <taxon>Streptophyta</taxon>
        <taxon>Embryophyta</taxon>
        <taxon>Tracheophyta</taxon>
        <taxon>Spermatophyta</taxon>
        <taxon>Magnoliopsida</taxon>
        <taxon>Liliopsida</taxon>
        <taxon>Poales</taxon>
        <taxon>Poaceae</taxon>
        <taxon>PACMAD clade</taxon>
        <taxon>Arundinoideae</taxon>
        <taxon>Arundineae</taxon>
        <taxon>Arundo</taxon>
    </lineage>
</organism>
<evidence type="ECO:0000313" key="2">
    <source>
        <dbReference type="EMBL" id="JAD49249.1"/>
    </source>
</evidence>
<protein>
    <submittedName>
        <fullName evidence="2">Uncharacterized protein</fullName>
    </submittedName>
</protein>
<feature type="compositionally biased region" description="Basic and acidic residues" evidence="1">
    <location>
        <begin position="1"/>
        <end position="30"/>
    </location>
</feature>
<evidence type="ECO:0000256" key="1">
    <source>
        <dbReference type="SAM" id="MobiDB-lite"/>
    </source>
</evidence>
<reference evidence="2" key="1">
    <citation type="submission" date="2014-09" db="EMBL/GenBank/DDBJ databases">
        <authorList>
            <person name="Magalhaes I.L.F."/>
            <person name="Oliveira U."/>
            <person name="Santos F.R."/>
            <person name="Vidigal T.H.D.A."/>
            <person name="Brescovit A.D."/>
            <person name="Santos A.J."/>
        </authorList>
    </citation>
    <scope>NUCLEOTIDE SEQUENCE</scope>
    <source>
        <tissue evidence="2">Shoot tissue taken approximately 20 cm above the soil surface</tissue>
    </source>
</reference>
<proteinExistence type="predicted"/>
<accession>A0A0A9AC73</accession>
<reference evidence="2" key="2">
    <citation type="journal article" date="2015" name="Data Brief">
        <title>Shoot transcriptome of the giant reed, Arundo donax.</title>
        <authorList>
            <person name="Barrero R.A."/>
            <person name="Guerrero F.D."/>
            <person name="Moolhuijzen P."/>
            <person name="Goolsby J.A."/>
            <person name="Tidwell J."/>
            <person name="Bellgard S.E."/>
            <person name="Bellgard M.I."/>
        </authorList>
    </citation>
    <scope>NUCLEOTIDE SEQUENCE</scope>
    <source>
        <tissue evidence="2">Shoot tissue taken approximately 20 cm above the soil surface</tissue>
    </source>
</reference>
<sequence length="80" mass="9538">MEELHKELSEKKSELRRVQDELSRKDKEHISNGSLQSLRSMVMALQKENSDLKIEKVRLEADLKSMKNTSQKNYRQCIRY</sequence>
<dbReference type="AlphaFoldDB" id="A0A0A9AC73"/>
<feature type="region of interest" description="Disordered" evidence="1">
    <location>
        <begin position="1"/>
        <end position="34"/>
    </location>
</feature>
<dbReference type="EMBL" id="GBRH01248646">
    <property type="protein sequence ID" value="JAD49249.1"/>
    <property type="molecule type" value="Transcribed_RNA"/>
</dbReference>